<evidence type="ECO:0000256" key="4">
    <source>
        <dbReference type="HAMAP-Rule" id="MF_00434"/>
    </source>
</evidence>
<dbReference type="CDD" id="cd00913">
    <property type="entry name" value="PCD_DCoH_subfamily_a"/>
    <property type="match status" value="1"/>
</dbReference>
<dbReference type="EMBL" id="MHUS01000006">
    <property type="protein sequence ID" value="OHA81940.1"/>
    <property type="molecule type" value="Genomic_DNA"/>
</dbReference>
<evidence type="ECO:0000313" key="5">
    <source>
        <dbReference type="EMBL" id="OHA81940.1"/>
    </source>
</evidence>
<dbReference type="AlphaFoldDB" id="A0A1G2SA60"/>
<dbReference type="InterPro" id="IPR036428">
    <property type="entry name" value="PCD_sf"/>
</dbReference>
<evidence type="ECO:0000256" key="2">
    <source>
        <dbReference type="ARBA" id="ARBA00006472"/>
    </source>
</evidence>
<organism evidence="5 6">
    <name type="scientific">Candidatus Yonathbacteria bacterium RIFCSPHIGHO2_01_FULL_51_10</name>
    <dbReference type="NCBI Taxonomy" id="1802723"/>
    <lineage>
        <taxon>Bacteria</taxon>
        <taxon>Candidatus Yonathiibacteriota</taxon>
    </lineage>
</organism>
<evidence type="ECO:0000256" key="3">
    <source>
        <dbReference type="ARBA" id="ARBA00023239"/>
    </source>
</evidence>
<keyword evidence="3 4" id="KW-0456">Lyase</keyword>
<name>A0A1G2SA60_9BACT</name>
<protein>
    <recommendedName>
        <fullName evidence="4">Putative pterin-4-alpha-carbinolamine dehydratase</fullName>
        <shortName evidence="4">PHS</shortName>
        <ecNumber evidence="4">4.2.1.96</ecNumber>
    </recommendedName>
    <alternativeName>
        <fullName evidence="4">4-alpha-hydroxy-tetrahydropterin dehydratase</fullName>
    </alternativeName>
    <alternativeName>
        <fullName evidence="4">Pterin carbinolamine dehydratase</fullName>
        <shortName evidence="4">PCD</shortName>
    </alternativeName>
</protein>
<comment type="caution">
    <text evidence="5">The sequence shown here is derived from an EMBL/GenBank/DDBJ whole genome shotgun (WGS) entry which is preliminary data.</text>
</comment>
<dbReference type="GO" id="GO:0006729">
    <property type="term" value="P:tetrahydrobiopterin biosynthetic process"/>
    <property type="evidence" value="ECO:0007669"/>
    <property type="project" value="InterPro"/>
</dbReference>
<dbReference type="Pfam" id="PF01329">
    <property type="entry name" value="Pterin_4a"/>
    <property type="match status" value="1"/>
</dbReference>
<dbReference type="STRING" id="1802723.A2675_02110"/>
<reference evidence="5 6" key="1">
    <citation type="journal article" date="2016" name="Nat. Commun.">
        <title>Thousands of microbial genomes shed light on interconnected biogeochemical processes in an aquifer system.</title>
        <authorList>
            <person name="Anantharaman K."/>
            <person name="Brown C.T."/>
            <person name="Hug L.A."/>
            <person name="Sharon I."/>
            <person name="Castelle C.J."/>
            <person name="Probst A.J."/>
            <person name="Thomas B.C."/>
            <person name="Singh A."/>
            <person name="Wilkins M.J."/>
            <person name="Karaoz U."/>
            <person name="Brodie E.L."/>
            <person name="Williams K.H."/>
            <person name="Hubbard S.S."/>
            <person name="Banfield J.F."/>
        </authorList>
    </citation>
    <scope>NUCLEOTIDE SEQUENCE [LARGE SCALE GENOMIC DNA]</scope>
</reference>
<dbReference type="Gene3D" id="3.30.1360.20">
    <property type="entry name" value="Transcriptional coactivator/pterin dehydratase"/>
    <property type="match status" value="1"/>
</dbReference>
<dbReference type="PANTHER" id="PTHR12599:SF0">
    <property type="entry name" value="PTERIN-4-ALPHA-CARBINOLAMINE DEHYDRATASE"/>
    <property type="match status" value="1"/>
</dbReference>
<evidence type="ECO:0000256" key="1">
    <source>
        <dbReference type="ARBA" id="ARBA00001554"/>
    </source>
</evidence>
<dbReference type="SUPFAM" id="SSF55248">
    <property type="entry name" value="PCD-like"/>
    <property type="match status" value="1"/>
</dbReference>
<dbReference type="InterPro" id="IPR001533">
    <property type="entry name" value="Pterin_deHydtase"/>
</dbReference>
<dbReference type="GO" id="GO:0008124">
    <property type="term" value="F:4-alpha-hydroxytetrahydrobiopterin dehydratase activity"/>
    <property type="evidence" value="ECO:0007669"/>
    <property type="project" value="UniProtKB-UniRule"/>
</dbReference>
<dbReference type="PANTHER" id="PTHR12599">
    <property type="entry name" value="PTERIN-4-ALPHA-CARBINOLAMINE DEHYDRATASE"/>
    <property type="match status" value="1"/>
</dbReference>
<dbReference type="EC" id="4.2.1.96" evidence="4"/>
<evidence type="ECO:0000313" key="6">
    <source>
        <dbReference type="Proteomes" id="UP000176997"/>
    </source>
</evidence>
<dbReference type="Proteomes" id="UP000176997">
    <property type="component" value="Unassembled WGS sequence"/>
</dbReference>
<accession>A0A1G2SA60</accession>
<sequence>MNLSQQKCQVCEVGAPPMAQVDIDEHLKEVSGWTQKENKIERMFKFADFKEAMRFVNTVADLAEGEGHHPDIHISYSKVTITLWTHAVGGLSLNDFILAAKIDEVE</sequence>
<comment type="catalytic activity">
    <reaction evidence="1 4">
        <text>(4aS,6R)-4a-hydroxy-L-erythro-5,6,7,8-tetrahydrobiopterin = (6R)-L-erythro-6,7-dihydrobiopterin + H2O</text>
        <dbReference type="Rhea" id="RHEA:11920"/>
        <dbReference type="ChEBI" id="CHEBI:15377"/>
        <dbReference type="ChEBI" id="CHEBI:15642"/>
        <dbReference type="ChEBI" id="CHEBI:43120"/>
        <dbReference type="EC" id="4.2.1.96"/>
    </reaction>
</comment>
<comment type="similarity">
    <text evidence="2 4">Belongs to the pterin-4-alpha-carbinolamine dehydratase family.</text>
</comment>
<dbReference type="HAMAP" id="MF_00434">
    <property type="entry name" value="Pterin_4_alpha"/>
    <property type="match status" value="1"/>
</dbReference>
<dbReference type="NCBIfam" id="NF002017">
    <property type="entry name" value="PRK00823.1-2"/>
    <property type="match status" value="1"/>
</dbReference>
<proteinExistence type="inferred from homology"/>
<gene>
    <name evidence="5" type="ORF">A2675_02110</name>
</gene>